<dbReference type="RefSeq" id="WP_201920017.1">
    <property type="nucleotide sequence ID" value="NZ_JAERQG010000002.1"/>
</dbReference>
<dbReference type="Proteomes" id="UP000642920">
    <property type="component" value="Unassembled WGS sequence"/>
</dbReference>
<feature type="domain" description="N-acetyltransferase" evidence="1">
    <location>
        <begin position="1"/>
        <end position="153"/>
    </location>
</feature>
<dbReference type="Gene3D" id="3.40.630.30">
    <property type="match status" value="1"/>
</dbReference>
<dbReference type="SUPFAM" id="SSF55729">
    <property type="entry name" value="Acyl-CoA N-acyltransferases (Nat)"/>
    <property type="match status" value="1"/>
</dbReference>
<dbReference type="PROSITE" id="PS51186">
    <property type="entry name" value="GNAT"/>
    <property type="match status" value="1"/>
</dbReference>
<proteinExistence type="predicted"/>
<keyword evidence="3" id="KW-1185">Reference proteome</keyword>
<dbReference type="GO" id="GO:0016747">
    <property type="term" value="F:acyltransferase activity, transferring groups other than amino-acyl groups"/>
    <property type="evidence" value="ECO:0007669"/>
    <property type="project" value="InterPro"/>
</dbReference>
<dbReference type="EMBL" id="JAERQG010000002">
    <property type="protein sequence ID" value="MBL0765422.1"/>
    <property type="molecule type" value="Genomic_DNA"/>
</dbReference>
<gene>
    <name evidence="2" type="ORF">JKP34_09185</name>
</gene>
<evidence type="ECO:0000259" key="1">
    <source>
        <dbReference type="PROSITE" id="PS51186"/>
    </source>
</evidence>
<evidence type="ECO:0000313" key="3">
    <source>
        <dbReference type="Proteomes" id="UP000642920"/>
    </source>
</evidence>
<evidence type="ECO:0000313" key="2">
    <source>
        <dbReference type="EMBL" id="MBL0765422.1"/>
    </source>
</evidence>
<sequence length="154" mass="17675">MNLAGLSLYKIPNSAPIPYELLLLADESTNAIDKYVHDCKSHLVKYHLKTIGVCAIQEIDSQTIEIKNLAIINDYQNKGIGSWCLQEIEKIYKRKYILVGTGDSSLDALRFYKRNGFEQDAIRKDYFLANYDQAIIENGIQLRDQIVLKKTLIY</sequence>
<protein>
    <submittedName>
        <fullName evidence="2">GNAT family N-acetyltransferase</fullName>
    </submittedName>
</protein>
<organism evidence="2 3">
    <name type="scientific">Marivirga atlantica</name>
    <dbReference type="NCBI Taxonomy" id="1548457"/>
    <lineage>
        <taxon>Bacteria</taxon>
        <taxon>Pseudomonadati</taxon>
        <taxon>Bacteroidota</taxon>
        <taxon>Cytophagia</taxon>
        <taxon>Cytophagales</taxon>
        <taxon>Marivirgaceae</taxon>
        <taxon>Marivirga</taxon>
    </lineage>
</organism>
<dbReference type="CDD" id="cd04301">
    <property type="entry name" value="NAT_SF"/>
    <property type="match status" value="1"/>
</dbReference>
<reference evidence="2" key="1">
    <citation type="submission" date="2021-01" db="EMBL/GenBank/DDBJ databases">
        <title>Marivirga sp. nov., isolated from intertidal surface sediments.</title>
        <authorList>
            <person name="Zhang M."/>
        </authorList>
    </citation>
    <scope>NUCLEOTIDE SEQUENCE</scope>
    <source>
        <strain evidence="2">SM1354</strain>
    </source>
</reference>
<comment type="caution">
    <text evidence="2">The sequence shown here is derived from an EMBL/GenBank/DDBJ whole genome shotgun (WGS) entry which is preliminary data.</text>
</comment>
<dbReference type="AlphaFoldDB" id="A0A937DEP6"/>
<dbReference type="InterPro" id="IPR000182">
    <property type="entry name" value="GNAT_dom"/>
</dbReference>
<name>A0A937DEP6_9BACT</name>
<accession>A0A937DEP6</accession>
<dbReference type="InterPro" id="IPR016181">
    <property type="entry name" value="Acyl_CoA_acyltransferase"/>
</dbReference>
<dbReference type="Pfam" id="PF13508">
    <property type="entry name" value="Acetyltransf_7"/>
    <property type="match status" value="1"/>
</dbReference>